<sequence>MNEAYISKFLTGNFSIVTTHSAVGALPSLWAPLADGDQTRRIAAFEMLADQVFSLMPETLATLGETTKDAYLVKLDIDLMLVVDRLLDGDMVSYRGFLPRAASRFGGSIGKFYNLMDGFCDFHSMGGLLPERDIRPIGRDGNEYLTEPSLSEFNNHKSKDYLNVFNSGGKGQGYVSLSSTFGENPDAMLLWVDDDEPLVGMDFWDLFDSWTAIAMSND</sequence>
<evidence type="ECO:0008006" key="3">
    <source>
        <dbReference type="Google" id="ProtNLM"/>
    </source>
</evidence>
<accession>A0AAF1KW11</accession>
<dbReference type="KEGG" id="rtu:PR017_20195"/>
<dbReference type="AlphaFoldDB" id="A0AAF1KW11"/>
<evidence type="ECO:0000313" key="2">
    <source>
        <dbReference type="Proteomes" id="UP000249499"/>
    </source>
</evidence>
<reference evidence="2" key="2">
    <citation type="journal article" date="2023" name="MicrobiologyOpen">
        <title>Genomics of the tumorigenes clade of the family Rhizobiaceae and description of Rhizobium rhododendri sp. nov.</title>
        <authorList>
            <person name="Kuzmanovic N."/>
            <person name="diCenzo G.C."/>
            <person name="Bunk B."/>
            <person name="Sproeer C."/>
            <person name="Fruehling A."/>
            <person name="Neumann-Schaal M."/>
            <person name="Overmann J."/>
            <person name="Smalla K."/>
        </authorList>
    </citation>
    <scope>NUCLEOTIDE SEQUENCE [LARGE SCALE GENOMIC DNA]</scope>
    <source>
        <strain evidence="2">1078</strain>
        <plasmid evidence="2">pRt1078</plasmid>
    </source>
</reference>
<keyword evidence="2" id="KW-1185">Reference proteome</keyword>
<protein>
    <recommendedName>
        <fullName evidence="3">SMI1/KNR4 family protein</fullName>
    </recommendedName>
</protein>
<proteinExistence type="predicted"/>
<organism evidence="1 2">
    <name type="scientific">Rhizobium tumorigenes</name>
    <dbReference type="NCBI Taxonomy" id="2041385"/>
    <lineage>
        <taxon>Bacteria</taxon>
        <taxon>Pseudomonadati</taxon>
        <taxon>Pseudomonadota</taxon>
        <taxon>Alphaproteobacteria</taxon>
        <taxon>Hyphomicrobiales</taxon>
        <taxon>Rhizobiaceae</taxon>
        <taxon>Rhizobium/Agrobacterium group</taxon>
        <taxon>Rhizobium</taxon>
    </lineage>
</organism>
<geneLocation type="plasmid" evidence="1 2">
    <name>pRt1078</name>
</geneLocation>
<name>A0AAF1KW11_9HYPH</name>
<dbReference type="EMBL" id="CP117256">
    <property type="protein sequence ID" value="WFR97541.1"/>
    <property type="molecule type" value="Genomic_DNA"/>
</dbReference>
<evidence type="ECO:0000313" key="1">
    <source>
        <dbReference type="EMBL" id="WFR97541.1"/>
    </source>
</evidence>
<dbReference type="Proteomes" id="UP000249499">
    <property type="component" value="Plasmid pRt1078"/>
</dbReference>
<dbReference type="RefSeq" id="WP_111221324.1">
    <property type="nucleotide sequence ID" value="NZ_CP117256.1"/>
</dbReference>
<gene>
    <name evidence="1" type="ORF">PR017_20195</name>
</gene>
<reference evidence="1 2" key="1">
    <citation type="journal article" date="2018" name="Sci. Rep.">
        <title>Rhizobium tumorigenes sp. nov., a novel plant tumorigenic bacterium isolated from cane gall tumors on thornless blackberry.</title>
        <authorList>
            <person name="Kuzmanovi N."/>
            <person name="Smalla K."/>
            <person name="Gronow S."/>
            <person name="PuBawska J."/>
        </authorList>
    </citation>
    <scope>NUCLEOTIDE SEQUENCE [LARGE SCALE GENOMIC DNA]</scope>
    <source>
        <strain evidence="1 2">1078</strain>
    </source>
</reference>
<keyword evidence="1" id="KW-0614">Plasmid</keyword>